<dbReference type="InterPro" id="IPR050330">
    <property type="entry name" value="Bact_OuterMem_StrucFunc"/>
</dbReference>
<dbReference type="CDD" id="cd07185">
    <property type="entry name" value="OmpA_C-like"/>
    <property type="match status" value="1"/>
</dbReference>
<dbReference type="PANTHER" id="PTHR30329">
    <property type="entry name" value="STATOR ELEMENT OF FLAGELLAR MOTOR COMPLEX"/>
    <property type="match status" value="1"/>
</dbReference>
<accession>A0A0F9VD09</accession>
<name>A0A0F9VD09_9ZZZZ</name>
<proteinExistence type="predicted"/>
<dbReference type="EMBL" id="LAZR01000033">
    <property type="protein sequence ID" value="KKO01915.1"/>
    <property type="molecule type" value="Genomic_DNA"/>
</dbReference>
<gene>
    <name evidence="2" type="ORF">LCGC14_0112700</name>
</gene>
<dbReference type="PROSITE" id="PS51123">
    <property type="entry name" value="OMPA_2"/>
    <property type="match status" value="1"/>
</dbReference>
<dbReference type="SUPFAM" id="SSF103088">
    <property type="entry name" value="OmpA-like"/>
    <property type="match status" value="1"/>
</dbReference>
<dbReference type="Gene3D" id="3.30.1330.60">
    <property type="entry name" value="OmpA-like domain"/>
    <property type="match status" value="1"/>
</dbReference>
<dbReference type="PANTHER" id="PTHR30329:SF21">
    <property type="entry name" value="LIPOPROTEIN YIAD-RELATED"/>
    <property type="match status" value="1"/>
</dbReference>
<dbReference type="PROSITE" id="PS51257">
    <property type="entry name" value="PROKAR_LIPOPROTEIN"/>
    <property type="match status" value="1"/>
</dbReference>
<evidence type="ECO:0000313" key="2">
    <source>
        <dbReference type="EMBL" id="KKO01915.1"/>
    </source>
</evidence>
<reference evidence="2" key="1">
    <citation type="journal article" date="2015" name="Nature">
        <title>Complex archaea that bridge the gap between prokaryotes and eukaryotes.</title>
        <authorList>
            <person name="Spang A."/>
            <person name="Saw J.H."/>
            <person name="Jorgensen S.L."/>
            <person name="Zaremba-Niedzwiedzka K."/>
            <person name="Martijn J."/>
            <person name="Lind A.E."/>
            <person name="van Eijk R."/>
            <person name="Schleper C."/>
            <person name="Guy L."/>
            <person name="Ettema T.J."/>
        </authorList>
    </citation>
    <scope>NUCLEOTIDE SEQUENCE</scope>
</reference>
<dbReference type="InterPro" id="IPR036737">
    <property type="entry name" value="OmpA-like_sf"/>
</dbReference>
<dbReference type="Pfam" id="PF00691">
    <property type="entry name" value="OmpA"/>
    <property type="match status" value="1"/>
</dbReference>
<comment type="caution">
    <text evidence="2">The sequence shown here is derived from an EMBL/GenBank/DDBJ whole genome shotgun (WGS) entry which is preliminary data.</text>
</comment>
<dbReference type="AlphaFoldDB" id="A0A0F9VD09"/>
<evidence type="ECO:0000259" key="1">
    <source>
        <dbReference type="PROSITE" id="PS51123"/>
    </source>
</evidence>
<feature type="domain" description="OmpA-like" evidence="1">
    <location>
        <begin position="88"/>
        <end position="205"/>
    </location>
</feature>
<sequence>MKLNMRTLLLMAAAPAVLAACDNADLTARTVFPDPANHPYVAEPAGSQMMAEASGRKRVRDLRSEVTGNIAYLRSHLGEDRSYILDMKDSLLVTIPGAGAFDARTANLTDSGIDAVARVAASMIEFPHTRIAIAGHVQGSKSDYADQILSERRAVAVKSVLMSRGIDECRIGVIGKSADDHVAAPITERRNQYNDRIEIMMKPYQDGACV</sequence>
<organism evidence="2">
    <name type="scientific">marine sediment metagenome</name>
    <dbReference type="NCBI Taxonomy" id="412755"/>
    <lineage>
        <taxon>unclassified sequences</taxon>
        <taxon>metagenomes</taxon>
        <taxon>ecological metagenomes</taxon>
    </lineage>
</organism>
<dbReference type="InterPro" id="IPR006665">
    <property type="entry name" value="OmpA-like"/>
</dbReference>
<protein>
    <recommendedName>
        <fullName evidence="1">OmpA-like domain-containing protein</fullName>
    </recommendedName>
</protein>